<evidence type="ECO:0000313" key="1">
    <source>
        <dbReference type="EMBL" id="CAB3762422.1"/>
    </source>
</evidence>
<proteinExistence type="predicted"/>
<dbReference type="SUPFAM" id="SSF47413">
    <property type="entry name" value="lambda repressor-like DNA-binding domains"/>
    <property type="match status" value="1"/>
</dbReference>
<name>A0A6J5EB77_9BURK</name>
<dbReference type="EMBL" id="CADIKH010000020">
    <property type="protein sequence ID" value="CAB3762422.1"/>
    <property type="molecule type" value="Genomic_DNA"/>
</dbReference>
<reference evidence="1 2" key="1">
    <citation type="submission" date="2020-04" db="EMBL/GenBank/DDBJ databases">
        <authorList>
            <person name="De Canck E."/>
        </authorList>
    </citation>
    <scope>NUCLEOTIDE SEQUENCE [LARGE SCALE GENOMIC DNA]</scope>
    <source>
        <strain evidence="1 2">LMG 29542</strain>
    </source>
</reference>
<sequence length="126" mass="13555">MTIAELLDAAKRKQGSLGAIADHFGFHQSCLSTWRSGKRKPDAGAIMLLAELAELPPFETLAQIELELDDKHQSVWARALGNLRAAGVAATVTLTLGTCLAMLSSHDAQASQTHTVRNSPFPPEHQ</sequence>
<gene>
    <name evidence="1" type="ORF">LMG29542_04353</name>
</gene>
<dbReference type="GO" id="GO:0003677">
    <property type="term" value="F:DNA binding"/>
    <property type="evidence" value="ECO:0007669"/>
    <property type="project" value="InterPro"/>
</dbReference>
<organism evidence="1 2">
    <name type="scientific">Paraburkholderia humisilvae</name>
    <dbReference type="NCBI Taxonomy" id="627669"/>
    <lineage>
        <taxon>Bacteria</taxon>
        <taxon>Pseudomonadati</taxon>
        <taxon>Pseudomonadota</taxon>
        <taxon>Betaproteobacteria</taxon>
        <taxon>Burkholderiales</taxon>
        <taxon>Burkholderiaceae</taxon>
        <taxon>Paraburkholderia</taxon>
    </lineage>
</organism>
<accession>A0A6J5EB77</accession>
<protein>
    <submittedName>
        <fullName evidence="1">Uncharacterized protein</fullName>
    </submittedName>
</protein>
<evidence type="ECO:0000313" key="2">
    <source>
        <dbReference type="Proteomes" id="UP000494363"/>
    </source>
</evidence>
<dbReference type="InterPro" id="IPR010982">
    <property type="entry name" value="Lambda_DNA-bd_dom_sf"/>
</dbReference>
<dbReference type="Proteomes" id="UP000494363">
    <property type="component" value="Unassembled WGS sequence"/>
</dbReference>
<keyword evidence="2" id="KW-1185">Reference proteome</keyword>
<dbReference type="AlphaFoldDB" id="A0A6J5EB77"/>
<dbReference type="RefSeq" id="WP_175228594.1">
    <property type="nucleotide sequence ID" value="NZ_CADIKH010000020.1"/>
</dbReference>